<dbReference type="Pfam" id="PF13505">
    <property type="entry name" value="OMP_b-brl"/>
    <property type="match status" value="1"/>
</dbReference>
<evidence type="ECO:0000313" key="5">
    <source>
        <dbReference type="Proteomes" id="UP000186917"/>
    </source>
</evidence>
<protein>
    <submittedName>
        <fullName evidence="4">Outer membrane protein beta-barrel domain-containing protein</fullName>
    </submittedName>
</protein>
<proteinExistence type="predicted"/>
<sequence>MQLLDDDMDDLFRNAADNYPLKTGDTDWDTVMAKLHPEGNGPSFVEKGGAGKWYRVLWLLLLTPLCFVAHLPKFTFSHTPALAQQTTSRQVSTVTTLNEEKQENIPSPEKKSLQNIPPQATPEPEHAYQLKKERIPAGRKKMTGTDREQNYSLTTKEPARKVNKLLEIIERQHITADTATKADSLPTVNDMVSSRPDTAAKDNTTFATGDAGKDSAVVVKELKKEKKKGLYIGALVSPDISTVKGQQVNNVGYGFGVIVGYQFSKKLAVETGLLWDRKYYYSKGEYFNTKKLTYPNANIVDVDGWCRMFELPLNVRYFFKTGKKSSWYANLGVSSYLMNRESYDYAYLYNNQVHNANWKYDNATRNWLNIIHTGIGYERPMGVLGTLRIEPYLKASIGGVGVGSLPLTSFGINVGITRSVKF</sequence>
<keyword evidence="1" id="KW-0732">Signal</keyword>
<dbReference type="STRING" id="477680.SAMN05421788_104256"/>
<accession>A0A1N7Q109</accession>
<dbReference type="AlphaFoldDB" id="A0A1N7Q109"/>
<name>A0A1N7Q109_9BACT</name>
<evidence type="ECO:0000256" key="1">
    <source>
        <dbReference type="ARBA" id="ARBA00022729"/>
    </source>
</evidence>
<dbReference type="Gene3D" id="2.40.160.20">
    <property type="match status" value="1"/>
</dbReference>
<gene>
    <name evidence="4" type="ORF">SAMN05421788_104256</name>
</gene>
<feature type="region of interest" description="Disordered" evidence="2">
    <location>
        <begin position="187"/>
        <end position="206"/>
    </location>
</feature>
<dbReference type="InterPro" id="IPR027385">
    <property type="entry name" value="Beta-barrel_OMP"/>
</dbReference>
<dbReference type="RefSeq" id="WP_076379595.1">
    <property type="nucleotide sequence ID" value="NZ_AP017422.1"/>
</dbReference>
<evidence type="ECO:0000259" key="3">
    <source>
        <dbReference type="Pfam" id="PF13505"/>
    </source>
</evidence>
<feature type="region of interest" description="Disordered" evidence="2">
    <location>
        <begin position="93"/>
        <end position="127"/>
    </location>
</feature>
<dbReference type="InterPro" id="IPR011250">
    <property type="entry name" value="OMP/PagP_B-barrel"/>
</dbReference>
<feature type="compositionally biased region" description="Basic and acidic residues" evidence="2">
    <location>
        <begin position="98"/>
        <end position="112"/>
    </location>
</feature>
<organism evidence="4 5">
    <name type="scientific">Filimonas lacunae</name>
    <dbReference type="NCBI Taxonomy" id="477680"/>
    <lineage>
        <taxon>Bacteria</taxon>
        <taxon>Pseudomonadati</taxon>
        <taxon>Bacteroidota</taxon>
        <taxon>Chitinophagia</taxon>
        <taxon>Chitinophagales</taxon>
        <taxon>Chitinophagaceae</taxon>
        <taxon>Filimonas</taxon>
    </lineage>
</organism>
<dbReference type="OrthoDB" id="1523584at2"/>
<dbReference type="Proteomes" id="UP000186917">
    <property type="component" value="Unassembled WGS sequence"/>
</dbReference>
<reference evidence="5" key="1">
    <citation type="submission" date="2017-01" db="EMBL/GenBank/DDBJ databases">
        <authorList>
            <person name="Varghese N."/>
            <person name="Submissions S."/>
        </authorList>
    </citation>
    <scope>NUCLEOTIDE SEQUENCE [LARGE SCALE GENOMIC DNA]</scope>
    <source>
        <strain evidence="5">DSM 21054</strain>
    </source>
</reference>
<dbReference type="EMBL" id="FTOR01000004">
    <property type="protein sequence ID" value="SIT16530.1"/>
    <property type="molecule type" value="Genomic_DNA"/>
</dbReference>
<evidence type="ECO:0000256" key="2">
    <source>
        <dbReference type="SAM" id="MobiDB-lite"/>
    </source>
</evidence>
<dbReference type="SUPFAM" id="SSF56925">
    <property type="entry name" value="OMPA-like"/>
    <property type="match status" value="1"/>
</dbReference>
<evidence type="ECO:0000313" key="4">
    <source>
        <dbReference type="EMBL" id="SIT16530.1"/>
    </source>
</evidence>
<feature type="domain" description="Outer membrane protein beta-barrel" evidence="3">
    <location>
        <begin position="217"/>
        <end position="349"/>
    </location>
</feature>
<keyword evidence="5" id="KW-1185">Reference proteome</keyword>